<evidence type="ECO:0000313" key="2">
    <source>
        <dbReference type="EMBL" id="MFC7331983.1"/>
    </source>
</evidence>
<dbReference type="Proteomes" id="UP001596456">
    <property type="component" value="Unassembled WGS sequence"/>
</dbReference>
<evidence type="ECO:0000313" key="3">
    <source>
        <dbReference type="Proteomes" id="UP001596456"/>
    </source>
</evidence>
<organism evidence="2 3">
    <name type="scientific">Rhodocista pekingensis</name>
    <dbReference type="NCBI Taxonomy" id="201185"/>
    <lineage>
        <taxon>Bacteria</taxon>
        <taxon>Pseudomonadati</taxon>
        <taxon>Pseudomonadota</taxon>
        <taxon>Alphaproteobacteria</taxon>
        <taxon>Rhodospirillales</taxon>
        <taxon>Azospirillaceae</taxon>
        <taxon>Rhodocista</taxon>
    </lineage>
</organism>
<dbReference type="Gene3D" id="3.40.50.1820">
    <property type="entry name" value="alpha/beta hydrolase"/>
    <property type="match status" value="1"/>
</dbReference>
<dbReference type="InterPro" id="IPR029058">
    <property type="entry name" value="AB_hydrolase_fold"/>
</dbReference>
<keyword evidence="2" id="KW-0378">Hydrolase</keyword>
<dbReference type="PANTHER" id="PTHR12277">
    <property type="entry name" value="ALPHA/BETA HYDROLASE DOMAIN-CONTAINING PROTEIN"/>
    <property type="match status" value="1"/>
</dbReference>
<name>A0ABW2KQ00_9PROT</name>
<protein>
    <submittedName>
        <fullName evidence="2">Alpha/beta hydrolase</fullName>
    </submittedName>
</protein>
<gene>
    <name evidence="2" type="ORF">ACFQPS_02300</name>
</gene>
<dbReference type="RefSeq" id="WP_377356104.1">
    <property type="nucleotide sequence ID" value="NZ_JBHTCM010000004.1"/>
</dbReference>
<proteinExistence type="predicted"/>
<comment type="caution">
    <text evidence="2">The sequence shown here is derived from an EMBL/GenBank/DDBJ whole genome shotgun (WGS) entry which is preliminary data.</text>
</comment>
<accession>A0ABW2KQ00</accession>
<dbReference type="GO" id="GO:0016787">
    <property type="term" value="F:hydrolase activity"/>
    <property type="evidence" value="ECO:0007669"/>
    <property type="project" value="UniProtKB-KW"/>
</dbReference>
<reference evidence="3" key="1">
    <citation type="journal article" date="2019" name="Int. J. Syst. Evol. Microbiol.">
        <title>The Global Catalogue of Microorganisms (GCM) 10K type strain sequencing project: providing services to taxonomists for standard genome sequencing and annotation.</title>
        <authorList>
            <consortium name="The Broad Institute Genomics Platform"/>
            <consortium name="The Broad Institute Genome Sequencing Center for Infectious Disease"/>
            <person name="Wu L."/>
            <person name="Ma J."/>
        </authorList>
    </citation>
    <scope>NUCLEOTIDE SEQUENCE [LARGE SCALE GENOMIC DNA]</scope>
    <source>
        <strain evidence="3">CGMCC 1.16275</strain>
    </source>
</reference>
<sequence>MLWALLLIVLVVGGGLATLYANQRKLQYFPSTAVVVPADQGLPDFRVVTVTTADGLGIDGWYAPAAAGRPTVVLFHGNAGHLGLRADKARVLRDAGVGVLLAGYRGYGGNPGQPTEAGLMADARAQLDFLVEQGVSGQKLVLYGESLGTGVAVQMAAERRVGGVVLEAPYTSMTDVAAAHYPILPVRLLLRDRYDSLSRIGQIAAPLLVVVAQRDAVVPTALSDTLFRAAAEPKYIVRLPGAGHNDMMEHGLAEVVVDFVATLDRPGGRVEPAVIEQERPRGTALIPRP</sequence>
<dbReference type="InterPro" id="IPR022742">
    <property type="entry name" value="Hydrolase_4"/>
</dbReference>
<dbReference type="EMBL" id="JBHTCM010000004">
    <property type="protein sequence ID" value="MFC7331983.1"/>
    <property type="molecule type" value="Genomic_DNA"/>
</dbReference>
<dbReference type="SUPFAM" id="SSF53474">
    <property type="entry name" value="alpha/beta-Hydrolases"/>
    <property type="match status" value="1"/>
</dbReference>
<keyword evidence="3" id="KW-1185">Reference proteome</keyword>
<feature type="domain" description="Serine aminopeptidase S33" evidence="1">
    <location>
        <begin position="69"/>
        <end position="175"/>
    </location>
</feature>
<evidence type="ECO:0000259" key="1">
    <source>
        <dbReference type="Pfam" id="PF12146"/>
    </source>
</evidence>
<dbReference type="Pfam" id="PF12146">
    <property type="entry name" value="Hydrolase_4"/>
    <property type="match status" value="1"/>
</dbReference>